<name>A0A9P0D787_9CUCU</name>
<sequence>MNSEDFIDSKELAKKYLNTKNLGISKISHFRISHKNPGIEKVASVLAKESNNMETWDKLDVLKKNANLEDLPDVDELLKNQFKCKISQEKKKDIEGMIEYLEKEEDKAFYRAIVHGPQQPKVEEQAEDDNQEEAEVYFL</sequence>
<organism evidence="2 3">
    <name type="scientific">Psylliodes chrysocephalus</name>
    <dbReference type="NCBI Taxonomy" id="3402493"/>
    <lineage>
        <taxon>Eukaryota</taxon>
        <taxon>Metazoa</taxon>
        <taxon>Ecdysozoa</taxon>
        <taxon>Arthropoda</taxon>
        <taxon>Hexapoda</taxon>
        <taxon>Insecta</taxon>
        <taxon>Pterygota</taxon>
        <taxon>Neoptera</taxon>
        <taxon>Endopterygota</taxon>
        <taxon>Coleoptera</taxon>
        <taxon>Polyphaga</taxon>
        <taxon>Cucujiformia</taxon>
        <taxon>Chrysomeloidea</taxon>
        <taxon>Chrysomelidae</taxon>
        <taxon>Galerucinae</taxon>
        <taxon>Alticini</taxon>
        <taxon>Psylliodes</taxon>
    </lineage>
</organism>
<feature type="region of interest" description="Disordered" evidence="1">
    <location>
        <begin position="118"/>
        <end position="139"/>
    </location>
</feature>
<dbReference type="EMBL" id="OV651818">
    <property type="protein sequence ID" value="CAH1111512.1"/>
    <property type="molecule type" value="Genomic_DNA"/>
</dbReference>
<gene>
    <name evidence="2" type="ORF">PSYICH_LOCUS11919</name>
</gene>
<reference evidence="2" key="1">
    <citation type="submission" date="2022-01" db="EMBL/GenBank/DDBJ databases">
        <authorList>
            <person name="King R."/>
        </authorList>
    </citation>
    <scope>NUCLEOTIDE SEQUENCE</scope>
</reference>
<dbReference type="AlphaFoldDB" id="A0A9P0D787"/>
<evidence type="ECO:0000313" key="2">
    <source>
        <dbReference type="EMBL" id="CAH1111512.1"/>
    </source>
</evidence>
<protein>
    <submittedName>
        <fullName evidence="2">Uncharacterized protein</fullName>
    </submittedName>
</protein>
<evidence type="ECO:0000313" key="3">
    <source>
        <dbReference type="Proteomes" id="UP001153636"/>
    </source>
</evidence>
<accession>A0A9P0D787</accession>
<dbReference type="Proteomes" id="UP001153636">
    <property type="component" value="Chromosome 6"/>
</dbReference>
<proteinExistence type="predicted"/>
<evidence type="ECO:0000256" key="1">
    <source>
        <dbReference type="SAM" id="MobiDB-lite"/>
    </source>
</evidence>
<keyword evidence="3" id="KW-1185">Reference proteome</keyword>
<feature type="compositionally biased region" description="Acidic residues" evidence="1">
    <location>
        <begin position="125"/>
        <end position="139"/>
    </location>
</feature>